<dbReference type="SMART" id="SM00320">
    <property type="entry name" value="WD40"/>
    <property type="match status" value="3"/>
</dbReference>
<dbReference type="PROSITE" id="PS50082">
    <property type="entry name" value="WD_REPEATS_2"/>
    <property type="match status" value="1"/>
</dbReference>
<dbReference type="SMART" id="SM01026">
    <property type="entry name" value="Beach"/>
    <property type="match status" value="1"/>
</dbReference>
<dbReference type="PROSITE" id="PS00678">
    <property type="entry name" value="WD_REPEATS_1"/>
    <property type="match status" value="1"/>
</dbReference>
<accession>A0A8J2RK76</accession>
<evidence type="ECO:0000256" key="4">
    <source>
        <dbReference type="SAM" id="MobiDB-lite"/>
    </source>
</evidence>
<feature type="compositionally biased region" description="Low complexity" evidence="4">
    <location>
        <begin position="518"/>
        <end position="529"/>
    </location>
</feature>
<protein>
    <recommendedName>
        <fullName evidence="5">BEACH domain-containing protein</fullName>
    </recommendedName>
</protein>
<dbReference type="Gene3D" id="1.10.1540.10">
    <property type="entry name" value="BEACH domain"/>
    <property type="match status" value="1"/>
</dbReference>
<dbReference type="Gene3D" id="2.130.10.10">
    <property type="entry name" value="YVTN repeat-like/Quinoprotein amine dehydrogenase"/>
    <property type="match status" value="1"/>
</dbReference>
<proteinExistence type="predicted"/>
<evidence type="ECO:0000256" key="2">
    <source>
        <dbReference type="ARBA" id="ARBA00022737"/>
    </source>
</evidence>
<dbReference type="Proteomes" id="UP000789390">
    <property type="component" value="Unassembled WGS sequence"/>
</dbReference>
<dbReference type="InterPro" id="IPR000409">
    <property type="entry name" value="BEACH_dom"/>
</dbReference>
<feature type="domain" description="BEACH" evidence="5">
    <location>
        <begin position="1"/>
        <end position="184"/>
    </location>
</feature>
<keyword evidence="1 3" id="KW-0853">WD repeat</keyword>
<evidence type="ECO:0000313" key="6">
    <source>
        <dbReference type="EMBL" id="CAH0101438.1"/>
    </source>
</evidence>
<dbReference type="OrthoDB" id="10018316at2759"/>
<dbReference type="InterPro" id="IPR036322">
    <property type="entry name" value="WD40_repeat_dom_sf"/>
</dbReference>
<sequence>MIACSYLVHLEPFTQQFLQLQGGHFDLADRLFHSIREAWWSAAQLNMADVKELLIPEFFYLPDILVNANRFDLRCKQSGVALDDVVLPPWAENDPREFIRLHRAALESDYVSQHLHEWIDLIFGYKQQGPAAVESINLFHPLFYEGNVDIYSIEDHLKKNAVIGFIKNFGQTPKQLFKKPHPSKKVGGAGGRISGLEMALPLAGQAAMQILPLLLSASGFHSSGSGGSGVAAEAFFHHVDHLSRSLQAVKELERPVGHMIGAERSVVAVEENKCLLPLNYTRCVAWGCATRFRQGPDGVNTVVTVWDLGKKQFTIRKHLYGHTEAVTCLAASAGYQILLSGSRDRTAIGWDLSRLTFFRQLTGHNVPLATIDINDLTGDIATCSGTWLHLWSMNGDPLASVNTLVGQIGRSQHILCVCFSQFNEWDPMNVILTGSTDGVVRMWSLDYVQVPDEETPAQVRIEETPEAPKLVEESVDDSPDDAERQTSIGSSPSCGDSSEGNEEPDSTSSPVPKEENPLEQQQPTEPLQTSWSDSSLNGTIPGGWRRNPGNRLCRAVDLKIPEEERK</sequence>
<dbReference type="InterPro" id="IPR051944">
    <property type="entry name" value="BEACH_domain_protein"/>
</dbReference>
<evidence type="ECO:0000313" key="7">
    <source>
        <dbReference type="Proteomes" id="UP000789390"/>
    </source>
</evidence>
<reference evidence="6" key="1">
    <citation type="submission" date="2021-11" db="EMBL/GenBank/DDBJ databases">
        <authorList>
            <person name="Schell T."/>
        </authorList>
    </citation>
    <scope>NUCLEOTIDE SEQUENCE</scope>
    <source>
        <strain evidence="6">M5</strain>
    </source>
</reference>
<dbReference type="SUPFAM" id="SSF81837">
    <property type="entry name" value="BEACH domain"/>
    <property type="match status" value="1"/>
</dbReference>
<dbReference type="PROSITE" id="PS50294">
    <property type="entry name" value="WD_REPEATS_REGION"/>
    <property type="match status" value="1"/>
</dbReference>
<dbReference type="PANTHER" id="PTHR46108:SF4">
    <property type="entry name" value="BLUE CHEESE"/>
    <property type="match status" value="1"/>
</dbReference>
<dbReference type="Pfam" id="PF00400">
    <property type="entry name" value="WD40"/>
    <property type="match status" value="2"/>
</dbReference>
<dbReference type="InterPro" id="IPR019775">
    <property type="entry name" value="WD40_repeat_CS"/>
</dbReference>
<dbReference type="InterPro" id="IPR036372">
    <property type="entry name" value="BEACH_dom_sf"/>
</dbReference>
<dbReference type="Pfam" id="PF02138">
    <property type="entry name" value="Beach"/>
    <property type="match status" value="1"/>
</dbReference>
<name>A0A8J2RK76_9CRUS</name>
<dbReference type="PANTHER" id="PTHR46108">
    <property type="entry name" value="BLUE CHEESE"/>
    <property type="match status" value="1"/>
</dbReference>
<feature type="compositionally biased region" description="Low complexity" evidence="4">
    <location>
        <begin position="487"/>
        <end position="498"/>
    </location>
</feature>
<evidence type="ECO:0000256" key="1">
    <source>
        <dbReference type="ARBA" id="ARBA00022574"/>
    </source>
</evidence>
<dbReference type="CDD" id="cd06071">
    <property type="entry name" value="Beach"/>
    <property type="match status" value="1"/>
</dbReference>
<organism evidence="6 7">
    <name type="scientific">Daphnia galeata</name>
    <dbReference type="NCBI Taxonomy" id="27404"/>
    <lineage>
        <taxon>Eukaryota</taxon>
        <taxon>Metazoa</taxon>
        <taxon>Ecdysozoa</taxon>
        <taxon>Arthropoda</taxon>
        <taxon>Crustacea</taxon>
        <taxon>Branchiopoda</taxon>
        <taxon>Diplostraca</taxon>
        <taxon>Cladocera</taxon>
        <taxon>Anomopoda</taxon>
        <taxon>Daphniidae</taxon>
        <taxon>Daphnia</taxon>
    </lineage>
</organism>
<dbReference type="InterPro" id="IPR001680">
    <property type="entry name" value="WD40_rpt"/>
</dbReference>
<feature type="repeat" description="WD" evidence="3">
    <location>
        <begin position="319"/>
        <end position="353"/>
    </location>
</feature>
<dbReference type="SUPFAM" id="SSF50978">
    <property type="entry name" value="WD40 repeat-like"/>
    <property type="match status" value="1"/>
</dbReference>
<keyword evidence="2" id="KW-0677">Repeat</keyword>
<dbReference type="InterPro" id="IPR015943">
    <property type="entry name" value="WD40/YVTN_repeat-like_dom_sf"/>
</dbReference>
<keyword evidence="7" id="KW-1185">Reference proteome</keyword>
<comment type="caution">
    <text evidence="6">The sequence shown here is derived from an EMBL/GenBank/DDBJ whole genome shotgun (WGS) entry which is preliminary data.</text>
</comment>
<evidence type="ECO:0000256" key="3">
    <source>
        <dbReference type="PROSITE-ProRule" id="PRU00221"/>
    </source>
</evidence>
<evidence type="ECO:0000259" key="5">
    <source>
        <dbReference type="PROSITE" id="PS50197"/>
    </source>
</evidence>
<dbReference type="EMBL" id="CAKKLH010000057">
    <property type="protein sequence ID" value="CAH0101438.1"/>
    <property type="molecule type" value="Genomic_DNA"/>
</dbReference>
<dbReference type="AlphaFoldDB" id="A0A8J2RK76"/>
<feature type="region of interest" description="Disordered" evidence="4">
    <location>
        <begin position="454"/>
        <end position="551"/>
    </location>
</feature>
<dbReference type="PROSITE" id="PS50197">
    <property type="entry name" value="BEACH"/>
    <property type="match status" value="1"/>
</dbReference>
<gene>
    <name evidence="6" type="ORF">DGAL_LOCUS3770</name>
</gene>